<dbReference type="InterPro" id="IPR013815">
    <property type="entry name" value="ATP_grasp_subdomain_1"/>
</dbReference>
<feature type="domain" description="ATP-grasp" evidence="4">
    <location>
        <begin position="12"/>
        <end position="48"/>
    </location>
</feature>
<reference evidence="5" key="1">
    <citation type="submission" date="2020-05" db="EMBL/GenBank/DDBJ databases">
        <authorList>
            <person name="Chiriac C."/>
            <person name="Salcher M."/>
            <person name="Ghai R."/>
            <person name="Kavagutti S V."/>
        </authorList>
    </citation>
    <scope>NUCLEOTIDE SEQUENCE</scope>
</reference>
<dbReference type="PANTHER" id="PTHR43334:SF1">
    <property type="entry name" value="3-HYDROXYPROPIONATE--COA LIGASE [ADP-FORMING]"/>
    <property type="match status" value="1"/>
</dbReference>
<evidence type="ECO:0000313" key="5">
    <source>
        <dbReference type="EMBL" id="CAB4833577.1"/>
    </source>
</evidence>
<protein>
    <submittedName>
        <fullName evidence="5">Unannotated protein</fullName>
    </submittedName>
</protein>
<dbReference type="AlphaFoldDB" id="A0A6J7ALC3"/>
<dbReference type="InterPro" id="IPR011761">
    <property type="entry name" value="ATP-grasp"/>
</dbReference>
<dbReference type="PANTHER" id="PTHR43334">
    <property type="entry name" value="ACETATE--COA LIGASE [ADP-FORMING]"/>
    <property type="match status" value="1"/>
</dbReference>
<evidence type="ECO:0000256" key="3">
    <source>
        <dbReference type="ARBA" id="ARBA00022840"/>
    </source>
</evidence>
<sequence length="216" mass="22706">MNMSTMSEANSRVLLAEYGVPFATVTVVHGVDDAVAAANKIGFPVVVKLNGDRIAHKSERGLVRLGLGDATAVREAASTLLAAARPDDGDVSLLVAQHVHGARELIMGIVRDPQFGPTVMFGMGGVLAEAIGDVVFRLAPLTQLDADEMLDDLATQAILGPLRGEPPIDRVALTSVLLALSQLAVSRDDIRSVDINPLIVCDGRPIAVDALVERTT</sequence>
<dbReference type="InterPro" id="IPR051538">
    <property type="entry name" value="Acyl-CoA_Synth/Transferase"/>
</dbReference>
<evidence type="ECO:0000313" key="6">
    <source>
        <dbReference type="EMBL" id="CAB4914357.1"/>
    </source>
</evidence>
<name>A0A6J7ALC3_9ZZZZ</name>
<dbReference type="PROSITE" id="PS50975">
    <property type="entry name" value="ATP_GRASP"/>
    <property type="match status" value="1"/>
</dbReference>
<accession>A0A6J7ALC3</accession>
<dbReference type="EMBL" id="CAFBMH010000064">
    <property type="protein sequence ID" value="CAB4914357.1"/>
    <property type="molecule type" value="Genomic_DNA"/>
</dbReference>
<dbReference type="SUPFAM" id="SSF56059">
    <property type="entry name" value="Glutathione synthetase ATP-binding domain-like"/>
    <property type="match status" value="1"/>
</dbReference>
<evidence type="ECO:0000259" key="4">
    <source>
        <dbReference type="PROSITE" id="PS50975"/>
    </source>
</evidence>
<dbReference type="Pfam" id="PF13549">
    <property type="entry name" value="ATP-grasp_5"/>
    <property type="match status" value="1"/>
</dbReference>
<keyword evidence="3" id="KW-0067">ATP-binding</keyword>
<proteinExistence type="predicted"/>
<organism evidence="5">
    <name type="scientific">freshwater metagenome</name>
    <dbReference type="NCBI Taxonomy" id="449393"/>
    <lineage>
        <taxon>unclassified sequences</taxon>
        <taxon>metagenomes</taxon>
        <taxon>ecological metagenomes</taxon>
    </lineage>
</organism>
<dbReference type="Gene3D" id="3.30.470.20">
    <property type="entry name" value="ATP-grasp fold, B domain"/>
    <property type="match status" value="1"/>
</dbReference>
<dbReference type="GO" id="GO:0005524">
    <property type="term" value="F:ATP binding"/>
    <property type="evidence" value="ECO:0007669"/>
    <property type="project" value="UniProtKB-KW"/>
</dbReference>
<dbReference type="EMBL" id="CAFABA010000078">
    <property type="protein sequence ID" value="CAB4833577.1"/>
    <property type="molecule type" value="Genomic_DNA"/>
</dbReference>
<dbReference type="Gene3D" id="3.30.1490.20">
    <property type="entry name" value="ATP-grasp fold, A domain"/>
    <property type="match status" value="1"/>
</dbReference>
<gene>
    <name evidence="5" type="ORF">UFOPK3139_01843</name>
    <name evidence="6" type="ORF">UFOPK3543_01717</name>
</gene>
<keyword evidence="1" id="KW-0436">Ligase</keyword>
<evidence type="ECO:0000256" key="1">
    <source>
        <dbReference type="ARBA" id="ARBA00022598"/>
    </source>
</evidence>
<dbReference type="GO" id="GO:0046872">
    <property type="term" value="F:metal ion binding"/>
    <property type="evidence" value="ECO:0007669"/>
    <property type="project" value="InterPro"/>
</dbReference>
<evidence type="ECO:0000256" key="2">
    <source>
        <dbReference type="ARBA" id="ARBA00022741"/>
    </source>
</evidence>
<keyword evidence="2" id="KW-0547">Nucleotide-binding</keyword>
<dbReference type="GO" id="GO:0016874">
    <property type="term" value="F:ligase activity"/>
    <property type="evidence" value="ECO:0007669"/>
    <property type="project" value="UniProtKB-KW"/>
</dbReference>